<feature type="region of interest" description="Disordered" evidence="1">
    <location>
        <begin position="1"/>
        <end position="27"/>
    </location>
</feature>
<dbReference type="InterPro" id="IPR016566">
    <property type="entry name" value="UCP010219"/>
</dbReference>
<feature type="transmembrane region" description="Helical" evidence="2">
    <location>
        <begin position="44"/>
        <end position="69"/>
    </location>
</feature>
<feature type="transmembrane region" description="Helical" evidence="2">
    <location>
        <begin position="156"/>
        <end position="174"/>
    </location>
</feature>
<evidence type="ECO:0000256" key="1">
    <source>
        <dbReference type="SAM" id="MobiDB-lite"/>
    </source>
</evidence>
<name>A0ABY2PM00_9ACTN</name>
<dbReference type="PIRSF" id="PIRSF010219">
    <property type="entry name" value="UCP010219"/>
    <property type="match status" value="1"/>
</dbReference>
<keyword evidence="2" id="KW-0472">Membrane</keyword>
<feature type="transmembrane region" description="Helical" evidence="2">
    <location>
        <begin position="107"/>
        <end position="136"/>
    </location>
</feature>
<gene>
    <name evidence="3" type="ORF">E5Z02_01150</name>
</gene>
<reference evidence="3 4" key="1">
    <citation type="submission" date="2019-04" db="EMBL/GenBank/DDBJ databases">
        <title>Streptomyces rhizosphaericola sp. nov., an actinobacterium isolated from the wheat rhizosphere.</title>
        <authorList>
            <person name="Vargas Hoyos H.A."/>
            <person name="Santos S.N."/>
            <person name="Genuario D.B."/>
            <person name="Melo I.S."/>
            <person name="Da Silva L.J."/>
            <person name="Da Silva F.S.P."/>
            <person name="Zucchi T.D."/>
        </authorList>
    </citation>
    <scope>NUCLEOTIDE SEQUENCE [LARGE SCALE GENOMIC DNA]</scope>
    <source>
        <strain evidence="3 4">1AS2c</strain>
    </source>
</reference>
<sequence>MDPRGPAQAGTGQPGQPEPAPRERPSALEQAGGVRGVVYSALPVLAFVIGNAIGGLTTAIIAALALAVVIAAERLIRKESVVPAVGGVFGVAVAAGISWWTGSAKDYFLIGIWSNLALALVFGISVLAGRPLAGVLWFSMRGKRSTWRDDRRARRYFGAATIVLAVVFAARFVVQQYLYQADEVGSLGTAKILMGYPLLAVGVLAVAWAARAASRRSPEAGEPTSRQP</sequence>
<dbReference type="EMBL" id="SRZK01000005">
    <property type="protein sequence ID" value="TGZ12128.1"/>
    <property type="molecule type" value="Genomic_DNA"/>
</dbReference>
<evidence type="ECO:0000313" key="4">
    <source>
        <dbReference type="Proteomes" id="UP000306274"/>
    </source>
</evidence>
<organism evidence="3 4">
    <name type="scientific">Streptomyces rhizosphaericola</name>
    <dbReference type="NCBI Taxonomy" id="2564098"/>
    <lineage>
        <taxon>Bacteria</taxon>
        <taxon>Bacillati</taxon>
        <taxon>Actinomycetota</taxon>
        <taxon>Actinomycetes</taxon>
        <taxon>Kitasatosporales</taxon>
        <taxon>Streptomycetaceae</taxon>
        <taxon>Streptomyces</taxon>
    </lineage>
</organism>
<protein>
    <submittedName>
        <fullName evidence="3">DUF3159 domain-containing protein</fullName>
    </submittedName>
</protein>
<keyword evidence="4" id="KW-1185">Reference proteome</keyword>
<keyword evidence="2" id="KW-1133">Transmembrane helix</keyword>
<feature type="compositionally biased region" description="Low complexity" evidence="1">
    <location>
        <begin position="1"/>
        <end position="15"/>
    </location>
</feature>
<feature type="transmembrane region" description="Helical" evidence="2">
    <location>
        <begin position="81"/>
        <end position="101"/>
    </location>
</feature>
<feature type="transmembrane region" description="Helical" evidence="2">
    <location>
        <begin position="194"/>
        <end position="210"/>
    </location>
</feature>
<comment type="caution">
    <text evidence="3">The sequence shown here is derived from an EMBL/GenBank/DDBJ whole genome shotgun (WGS) entry which is preliminary data.</text>
</comment>
<evidence type="ECO:0000313" key="3">
    <source>
        <dbReference type="EMBL" id="TGZ12128.1"/>
    </source>
</evidence>
<keyword evidence="2" id="KW-0812">Transmembrane</keyword>
<accession>A0ABY2PM00</accession>
<dbReference type="Proteomes" id="UP000306274">
    <property type="component" value="Unassembled WGS sequence"/>
</dbReference>
<evidence type="ECO:0000256" key="2">
    <source>
        <dbReference type="SAM" id="Phobius"/>
    </source>
</evidence>
<dbReference type="Pfam" id="PF11361">
    <property type="entry name" value="DUF3159"/>
    <property type="match status" value="1"/>
</dbReference>
<proteinExistence type="predicted"/>